<dbReference type="EMBL" id="JAFBFC010000004">
    <property type="protein sequence ID" value="MBM7703557.1"/>
    <property type="molecule type" value="Genomic_DNA"/>
</dbReference>
<proteinExistence type="predicted"/>
<sequence length="103" mass="12571">MKHKREATPRYLITIMRHLRTYCPFKFLCSSLFTLYVCQNFNAYWDYCSFHRHWDVCKRDFSLEGKGKEITLKQEMYYAKQAVQGVEHVEKTHSFTICLFKWL</sequence>
<comment type="caution">
    <text evidence="1">The sequence shown here is derived from an EMBL/GenBank/DDBJ whole genome shotgun (WGS) entry which is preliminary data.</text>
</comment>
<organism evidence="1 2">
    <name type="scientific">Priestia iocasae</name>
    <dbReference type="NCBI Taxonomy" id="2291674"/>
    <lineage>
        <taxon>Bacteria</taxon>
        <taxon>Bacillati</taxon>
        <taxon>Bacillota</taxon>
        <taxon>Bacilli</taxon>
        <taxon>Bacillales</taxon>
        <taxon>Bacillaceae</taxon>
        <taxon>Priestia</taxon>
    </lineage>
</organism>
<gene>
    <name evidence="1" type="ORF">JOC83_002406</name>
</gene>
<keyword evidence="2" id="KW-1185">Reference proteome</keyword>
<name>A0ABS2QX75_9BACI</name>
<accession>A0ABS2QX75</accession>
<dbReference type="RefSeq" id="WP_205187524.1">
    <property type="nucleotide sequence ID" value="NZ_JAFBFC010000004.1"/>
</dbReference>
<dbReference type="Proteomes" id="UP000809829">
    <property type="component" value="Unassembled WGS sequence"/>
</dbReference>
<reference evidence="1 2" key="1">
    <citation type="submission" date="2021-01" db="EMBL/GenBank/DDBJ databases">
        <title>Genomic Encyclopedia of Type Strains, Phase IV (KMG-IV): sequencing the most valuable type-strain genomes for metagenomic binning, comparative biology and taxonomic classification.</title>
        <authorList>
            <person name="Goeker M."/>
        </authorList>
    </citation>
    <scope>NUCLEOTIDE SEQUENCE [LARGE SCALE GENOMIC DNA]</scope>
    <source>
        <strain evidence="1 2">DSM 104297</strain>
    </source>
</reference>
<evidence type="ECO:0000313" key="1">
    <source>
        <dbReference type="EMBL" id="MBM7703557.1"/>
    </source>
</evidence>
<protein>
    <submittedName>
        <fullName evidence="1">Uncharacterized protein</fullName>
    </submittedName>
</protein>
<evidence type="ECO:0000313" key="2">
    <source>
        <dbReference type="Proteomes" id="UP000809829"/>
    </source>
</evidence>